<evidence type="ECO:0000256" key="1">
    <source>
        <dbReference type="ARBA" id="ARBA00004834"/>
    </source>
</evidence>
<reference evidence="8 9" key="1">
    <citation type="submission" date="2017-10" db="EMBL/GenBank/DDBJ databases">
        <title>Bacillus sp. nov., a halophilic bacterium isolated from a Keqin Lake.</title>
        <authorList>
            <person name="Wang H."/>
        </authorList>
    </citation>
    <scope>NUCLEOTIDE SEQUENCE [LARGE SCALE GENOMIC DNA]</scope>
    <source>
        <strain evidence="8 9">KCTC 13187</strain>
    </source>
</reference>
<gene>
    <name evidence="8" type="ORF">CR203_13485</name>
</gene>
<dbReference type="AlphaFoldDB" id="A0A3A9K7M5"/>
<dbReference type="InterPro" id="IPR023296">
    <property type="entry name" value="Glyco_hydro_beta-prop_sf"/>
</dbReference>
<evidence type="ECO:0000256" key="4">
    <source>
        <dbReference type="ARBA" id="ARBA00023295"/>
    </source>
</evidence>
<comment type="pathway">
    <text evidence="1">Glycan metabolism; L-arabinan degradation.</text>
</comment>
<organism evidence="8 9">
    <name type="scientific">Salipaludibacillus neizhouensis</name>
    <dbReference type="NCBI Taxonomy" id="885475"/>
    <lineage>
        <taxon>Bacteria</taxon>
        <taxon>Bacillati</taxon>
        <taxon>Bacillota</taxon>
        <taxon>Bacilli</taxon>
        <taxon>Bacillales</taxon>
        <taxon>Bacillaceae</taxon>
    </lineage>
</organism>
<dbReference type="CDD" id="cd08998">
    <property type="entry name" value="GH43_Arb43a-like"/>
    <property type="match status" value="1"/>
</dbReference>
<dbReference type="Pfam" id="PF04616">
    <property type="entry name" value="Glyco_hydro_43"/>
    <property type="match status" value="1"/>
</dbReference>
<dbReference type="Proteomes" id="UP000281498">
    <property type="component" value="Unassembled WGS sequence"/>
</dbReference>
<feature type="active site" description="Proton acceptor" evidence="5">
    <location>
        <position position="22"/>
    </location>
</feature>
<dbReference type="GO" id="GO:0004553">
    <property type="term" value="F:hydrolase activity, hydrolyzing O-glycosyl compounds"/>
    <property type="evidence" value="ECO:0007669"/>
    <property type="project" value="InterPro"/>
</dbReference>
<dbReference type="PANTHER" id="PTHR43301">
    <property type="entry name" value="ARABINAN ENDO-1,5-ALPHA-L-ARABINOSIDASE"/>
    <property type="match status" value="1"/>
</dbReference>
<sequence length="437" mass="49593">MNKSGDALSKSPMNWGSYNCHDPSIFKASSGTYYIFSTDTKSHSNTHTFPGGCQIRTSEDLVQWTWKGTALDGVPSEAYAWTSAQGLWAPEVAFWDNVYHLYYSASQFGKNQSFIGLATSNSIEGPWEEQGVVVKTKNGVSAPNAIDANIVFDKQEEPYLCYGSFFGGIYLKKLDRQTGKPLSEGDGSCIAKRDNITREGAVEGPYIYYHSQHDYYYLFVSYDSLFTNYHIRVGRARSIEGPYFDSKGFMMTNDSVEVADEVGEKILSGYCFSDETGWMAPGHNSILDDGEQTFLVHHARELNEKDLFSLHIRELKWLSDGWPVVAIERYKRIPDDDMSLSPVGMYEGFLFGNAYNGIHQSVILNRESINALTIDEEPFELVGKNEENQLYRSLLNNENTMECIEFKGWDWELQQPTWLISGRLSNKTSFSFKKRVN</sequence>
<dbReference type="InterPro" id="IPR050727">
    <property type="entry name" value="GH43_arabinanases"/>
</dbReference>
<dbReference type="SUPFAM" id="SSF75005">
    <property type="entry name" value="Arabinanase/levansucrase/invertase"/>
    <property type="match status" value="1"/>
</dbReference>
<evidence type="ECO:0000313" key="9">
    <source>
        <dbReference type="Proteomes" id="UP000281498"/>
    </source>
</evidence>
<dbReference type="EMBL" id="PDOE01000005">
    <property type="protein sequence ID" value="RKL66840.1"/>
    <property type="molecule type" value="Genomic_DNA"/>
</dbReference>
<evidence type="ECO:0000256" key="5">
    <source>
        <dbReference type="PIRSR" id="PIRSR606710-1"/>
    </source>
</evidence>
<evidence type="ECO:0000256" key="6">
    <source>
        <dbReference type="PIRSR" id="PIRSR606710-2"/>
    </source>
</evidence>
<keyword evidence="4 7" id="KW-0326">Glycosidase</keyword>
<dbReference type="OrthoDB" id="9801455at2"/>
<feature type="active site" description="Proton donor" evidence="5">
    <location>
        <position position="203"/>
    </location>
</feature>
<evidence type="ECO:0000313" key="8">
    <source>
        <dbReference type="EMBL" id="RKL66840.1"/>
    </source>
</evidence>
<comment type="caution">
    <text evidence="8">The sequence shown here is derived from an EMBL/GenBank/DDBJ whole genome shotgun (WGS) entry which is preliminary data.</text>
</comment>
<dbReference type="Gene3D" id="2.115.10.20">
    <property type="entry name" value="Glycosyl hydrolase domain, family 43"/>
    <property type="match status" value="1"/>
</dbReference>
<dbReference type="InterPro" id="IPR006710">
    <property type="entry name" value="Glyco_hydro_43"/>
</dbReference>
<protein>
    <submittedName>
        <fullName evidence="8">Arabinan endo-1,5-alpha-L-arabinosidase</fullName>
    </submittedName>
</protein>
<comment type="similarity">
    <text evidence="2 7">Belongs to the glycosyl hydrolase 43 family.</text>
</comment>
<proteinExistence type="inferred from homology"/>
<dbReference type="GO" id="GO:0005975">
    <property type="term" value="P:carbohydrate metabolic process"/>
    <property type="evidence" value="ECO:0007669"/>
    <property type="project" value="InterPro"/>
</dbReference>
<evidence type="ECO:0000256" key="7">
    <source>
        <dbReference type="RuleBase" id="RU361187"/>
    </source>
</evidence>
<keyword evidence="3 7" id="KW-0378">Hydrolase</keyword>
<evidence type="ECO:0000256" key="2">
    <source>
        <dbReference type="ARBA" id="ARBA00009865"/>
    </source>
</evidence>
<dbReference type="PANTHER" id="PTHR43301:SF3">
    <property type="entry name" value="ARABINAN ENDO-1,5-ALPHA-L-ARABINOSIDASE A-RELATED"/>
    <property type="match status" value="1"/>
</dbReference>
<dbReference type="RefSeq" id="WP_110934740.1">
    <property type="nucleotide sequence ID" value="NZ_KZ614146.1"/>
</dbReference>
<name>A0A3A9K7M5_9BACI</name>
<accession>A0A3A9K7M5</accession>
<evidence type="ECO:0000256" key="3">
    <source>
        <dbReference type="ARBA" id="ARBA00022801"/>
    </source>
</evidence>
<feature type="site" description="Important for catalytic activity, responsible for pKa modulation of the active site Glu and correct orientation of both the proton donor and substrate" evidence="6">
    <location>
        <position position="147"/>
    </location>
</feature>
<keyword evidence="9" id="KW-1185">Reference proteome</keyword>